<accession>A0A6N2ZJJ0</accession>
<dbReference type="RefSeq" id="WP_421757912.1">
    <property type="nucleotide sequence ID" value="NZ_CACRTX010000005.1"/>
</dbReference>
<protein>
    <recommendedName>
        <fullName evidence="3">Lipoprotein</fullName>
    </recommendedName>
</protein>
<evidence type="ECO:0000256" key="1">
    <source>
        <dbReference type="SAM" id="SignalP"/>
    </source>
</evidence>
<evidence type="ECO:0008006" key="3">
    <source>
        <dbReference type="Google" id="ProtNLM"/>
    </source>
</evidence>
<name>A0A6N2ZJJ0_ENTCA</name>
<proteinExistence type="predicted"/>
<dbReference type="AlphaFoldDB" id="A0A6N2ZJJ0"/>
<evidence type="ECO:0000313" key="2">
    <source>
        <dbReference type="EMBL" id="VYT78813.1"/>
    </source>
</evidence>
<feature type="chain" id="PRO_5039708399" description="Lipoprotein" evidence="1">
    <location>
        <begin position="20"/>
        <end position="150"/>
    </location>
</feature>
<reference evidence="2" key="1">
    <citation type="submission" date="2019-11" db="EMBL/GenBank/DDBJ databases">
        <authorList>
            <person name="Feng L."/>
        </authorList>
    </citation>
    <scope>NUCLEOTIDE SEQUENCE</scope>
    <source>
        <strain evidence="2">ECasseliflavusLFYP2</strain>
    </source>
</reference>
<sequence length="150" mass="17130">MKKIAINLITLLLMVIAVGCGNGNGNETITKEDLQKNDWLIEIDDDDGEYAVMTATFSETNLTIGTDNSSLQSEEDDELEELGVAFDGVVWEEFEYTYNYTLEDNQLVMQDPEYETEMSYFFLERDGKNIIFTFIEGMNDEDGSFVLKPR</sequence>
<organism evidence="2">
    <name type="scientific">Enterococcus casseliflavus</name>
    <name type="common">Enterococcus flavescens</name>
    <dbReference type="NCBI Taxonomy" id="37734"/>
    <lineage>
        <taxon>Bacteria</taxon>
        <taxon>Bacillati</taxon>
        <taxon>Bacillota</taxon>
        <taxon>Bacilli</taxon>
        <taxon>Lactobacillales</taxon>
        <taxon>Enterococcaceae</taxon>
        <taxon>Enterococcus</taxon>
    </lineage>
</organism>
<dbReference type="EMBL" id="CACRTX010000005">
    <property type="protein sequence ID" value="VYT78813.1"/>
    <property type="molecule type" value="Genomic_DNA"/>
</dbReference>
<gene>
    <name evidence="2" type="ORF">ECLFYP2_01617</name>
</gene>
<feature type="signal peptide" evidence="1">
    <location>
        <begin position="1"/>
        <end position="19"/>
    </location>
</feature>
<dbReference type="PROSITE" id="PS51257">
    <property type="entry name" value="PROKAR_LIPOPROTEIN"/>
    <property type="match status" value="1"/>
</dbReference>
<keyword evidence="1" id="KW-0732">Signal</keyword>